<dbReference type="GO" id="GO:0009755">
    <property type="term" value="P:hormone-mediated signaling pathway"/>
    <property type="evidence" value="ECO:0007669"/>
    <property type="project" value="TreeGrafter"/>
</dbReference>
<sequence>MNESIKIRFISLSTSILSILLILCDYENQILATDIVFKDKINLPKPNWPTQRLKSESVIYITKPGRYALYIDDEKLLKTKGRILFATSRLNASIGIFLNERNSSCITSENYFINYYDGWKFPNGRRFPSPGQHAVPFKKRICESNQTYEMELNRIFISSQNFAMITYRIPVINTGFTFTFMHRDISLPCNVMFYEENYNKYGAGGREPFVRDTYALRNFHREINCSAYIFQQRKHKFAPFLRIGGMEIGKTDYSFSAPTPKRNNESCKELGLKDYAEIGGDSSVEIGTKEFEVGFDVCDHHSAPTNVMWPESPDYRAFDFLINCRIITIRLVSSGRFANIIKFKYLPPRMQYVCDWQYKFDTSLFRLITTVKVPKFGWIQHVKPESEIYIKKPGRYSLYMNDEKLLKTLGRIYFYTPISNASIGIYIDVRNGSCIAGEDFINFHDGWEFPNGRRFPSPGQHVKRFEMQICEDNQVPELNPFFFSSQNFAMLTYRIPVIKNGFTFTFILRDIDKPCNVMFYEEPYNIYGTGGRAPFIRDKYVLKNYRREINCSAYIFQQRRHKYSPYIRLVRTKIGPKIKRNDSEIIHNYHPESCETLKAKDYVEIGGDSKFELESHEFEVSFDFCPEHGYHLISDTPNDIMINCRIITIRLVSSGIYANKIQFKFLPPRMRYVCDWQYNLDSNYDNFVKRKDYSHLYC</sequence>
<feature type="signal peptide" evidence="1">
    <location>
        <begin position="1"/>
        <end position="32"/>
    </location>
</feature>
<gene>
    <name evidence="3" type="ORF">DERF_013422</name>
</gene>
<dbReference type="PANTHER" id="PTHR10278">
    <property type="entry name" value="CORTICOTROPIN-RELEASING FACTOR-BINDING PROTEIN"/>
    <property type="match status" value="1"/>
</dbReference>
<evidence type="ECO:0000259" key="2">
    <source>
        <dbReference type="Pfam" id="PF05428"/>
    </source>
</evidence>
<dbReference type="GO" id="GO:0051424">
    <property type="term" value="F:corticotropin-releasing hormone binding"/>
    <property type="evidence" value="ECO:0007669"/>
    <property type="project" value="InterPro"/>
</dbReference>
<feature type="domain" description="Corticotropin-releasing factor binding protein N-terminal" evidence="2">
    <location>
        <begin position="94"/>
        <end position="181"/>
    </location>
</feature>
<keyword evidence="1" id="KW-0732">Signal</keyword>
<evidence type="ECO:0000313" key="3">
    <source>
        <dbReference type="EMBL" id="KAH9497430.1"/>
    </source>
</evidence>
<dbReference type="Proteomes" id="UP000790347">
    <property type="component" value="Unassembled WGS sequence"/>
</dbReference>
<protein>
    <recommendedName>
        <fullName evidence="2">Corticotropin-releasing factor binding protein N-terminal domain-containing protein</fullName>
    </recommendedName>
</protein>
<feature type="chain" id="PRO_5037680325" description="Corticotropin-releasing factor binding protein N-terminal domain-containing protein" evidence="1">
    <location>
        <begin position="33"/>
        <end position="698"/>
    </location>
</feature>
<reference evidence="3" key="1">
    <citation type="submission" date="2013-05" db="EMBL/GenBank/DDBJ databases">
        <authorList>
            <person name="Yim A.K.Y."/>
            <person name="Chan T.F."/>
            <person name="Ji K.M."/>
            <person name="Liu X.Y."/>
            <person name="Zhou J.W."/>
            <person name="Li R.Q."/>
            <person name="Yang K.Y."/>
            <person name="Li J."/>
            <person name="Li M."/>
            <person name="Law P.T.W."/>
            <person name="Wu Y.L."/>
            <person name="Cai Z.L."/>
            <person name="Qin H."/>
            <person name="Bao Y."/>
            <person name="Leung R.K.K."/>
            <person name="Ng P.K.S."/>
            <person name="Zou J."/>
            <person name="Zhong X.J."/>
            <person name="Ran P.X."/>
            <person name="Zhong N.S."/>
            <person name="Liu Z.G."/>
            <person name="Tsui S.K.W."/>
        </authorList>
    </citation>
    <scope>NUCLEOTIDE SEQUENCE</scope>
    <source>
        <strain evidence="3">Derf</strain>
        <tissue evidence="3">Whole organism</tissue>
    </source>
</reference>
<dbReference type="GO" id="GO:0005615">
    <property type="term" value="C:extracellular space"/>
    <property type="evidence" value="ECO:0007669"/>
    <property type="project" value="TreeGrafter"/>
</dbReference>
<dbReference type="GO" id="GO:0051460">
    <property type="term" value="P:negative regulation of corticotropin secretion"/>
    <property type="evidence" value="ECO:0007669"/>
    <property type="project" value="TreeGrafter"/>
</dbReference>
<proteinExistence type="predicted"/>
<dbReference type="InterPro" id="IPR056177">
    <property type="entry name" value="CRF-BP_N"/>
</dbReference>
<dbReference type="AlphaFoldDB" id="A0A922L2A6"/>
<keyword evidence="4" id="KW-1185">Reference proteome</keyword>
<feature type="domain" description="Corticotropin-releasing factor binding protein N-terminal" evidence="2">
    <location>
        <begin position="423"/>
        <end position="506"/>
    </location>
</feature>
<organism evidence="3 4">
    <name type="scientific">Dermatophagoides farinae</name>
    <name type="common">American house dust mite</name>
    <dbReference type="NCBI Taxonomy" id="6954"/>
    <lineage>
        <taxon>Eukaryota</taxon>
        <taxon>Metazoa</taxon>
        <taxon>Ecdysozoa</taxon>
        <taxon>Arthropoda</taxon>
        <taxon>Chelicerata</taxon>
        <taxon>Arachnida</taxon>
        <taxon>Acari</taxon>
        <taxon>Acariformes</taxon>
        <taxon>Sarcoptiformes</taxon>
        <taxon>Astigmata</taxon>
        <taxon>Psoroptidia</taxon>
        <taxon>Analgoidea</taxon>
        <taxon>Pyroglyphidae</taxon>
        <taxon>Dermatophagoidinae</taxon>
        <taxon>Dermatophagoides</taxon>
    </lineage>
</organism>
<name>A0A922L2A6_DERFA</name>
<accession>A0A922L2A6</accession>
<dbReference type="EMBL" id="ASGP02000007">
    <property type="protein sequence ID" value="KAH9497430.1"/>
    <property type="molecule type" value="Genomic_DNA"/>
</dbReference>
<evidence type="ECO:0000256" key="1">
    <source>
        <dbReference type="SAM" id="SignalP"/>
    </source>
</evidence>
<comment type="caution">
    <text evidence="3">The sequence shown here is derived from an EMBL/GenBank/DDBJ whole genome shotgun (WGS) entry which is preliminary data.</text>
</comment>
<dbReference type="InterPro" id="IPR008435">
    <property type="entry name" value="CRF-bd"/>
</dbReference>
<dbReference type="PANTHER" id="PTHR10278:SF0">
    <property type="entry name" value="CORTICOTROPIN-RELEASING FACTOR-BINDING PROTEIN"/>
    <property type="match status" value="1"/>
</dbReference>
<evidence type="ECO:0000313" key="4">
    <source>
        <dbReference type="Proteomes" id="UP000790347"/>
    </source>
</evidence>
<reference evidence="3" key="2">
    <citation type="journal article" date="2022" name="Res Sq">
        <title>Comparative Genomics Reveals Insights into the Divergent Evolution of Astigmatic Mites and Household Pest Adaptations.</title>
        <authorList>
            <person name="Xiong Q."/>
            <person name="Wan A.T.-Y."/>
            <person name="Liu X.-Y."/>
            <person name="Fung C.S.-H."/>
            <person name="Xiao X."/>
            <person name="Malainual N."/>
            <person name="Hou J."/>
            <person name="Wang L."/>
            <person name="Wang M."/>
            <person name="Yang K."/>
            <person name="Cui Y."/>
            <person name="Leung E."/>
            <person name="Nong W."/>
            <person name="Shin S.-K."/>
            <person name="Au S."/>
            <person name="Jeong K.Y."/>
            <person name="Chew F.T."/>
            <person name="Hui J."/>
            <person name="Leung T.F."/>
            <person name="Tungtrongchitr A."/>
            <person name="Zhong N."/>
            <person name="Liu Z."/>
            <person name="Tsui S."/>
        </authorList>
    </citation>
    <scope>NUCLEOTIDE SEQUENCE</scope>
    <source>
        <strain evidence="3">Derf</strain>
        <tissue evidence="3">Whole organism</tissue>
    </source>
</reference>
<dbReference type="Pfam" id="PF05428">
    <property type="entry name" value="CRF-BP_N"/>
    <property type="match status" value="2"/>
</dbReference>